<feature type="transmembrane region" description="Helical" evidence="7">
    <location>
        <begin position="136"/>
        <end position="156"/>
    </location>
</feature>
<dbReference type="AlphaFoldDB" id="A0A8H4VMH8"/>
<dbReference type="Gene3D" id="1.20.1250.20">
    <property type="entry name" value="MFS general substrate transporter like domains"/>
    <property type="match status" value="2"/>
</dbReference>
<evidence type="ECO:0000256" key="4">
    <source>
        <dbReference type="ARBA" id="ARBA00022989"/>
    </source>
</evidence>
<evidence type="ECO:0000256" key="2">
    <source>
        <dbReference type="ARBA" id="ARBA00022448"/>
    </source>
</evidence>
<feature type="transmembrane region" description="Helical" evidence="7">
    <location>
        <begin position="67"/>
        <end position="92"/>
    </location>
</feature>
<dbReference type="PANTHER" id="PTHR42718:SF9">
    <property type="entry name" value="MAJOR FACILITATOR SUPERFAMILY MULTIDRUG TRANSPORTER MFSC"/>
    <property type="match status" value="1"/>
</dbReference>
<dbReference type="SUPFAM" id="SSF103473">
    <property type="entry name" value="MFS general substrate transporter"/>
    <property type="match status" value="1"/>
</dbReference>
<feature type="compositionally biased region" description="Basic and acidic residues" evidence="6">
    <location>
        <begin position="1"/>
        <end position="18"/>
    </location>
</feature>
<evidence type="ECO:0000256" key="5">
    <source>
        <dbReference type="ARBA" id="ARBA00023136"/>
    </source>
</evidence>
<dbReference type="Pfam" id="PF07690">
    <property type="entry name" value="MFS_1"/>
    <property type="match status" value="1"/>
</dbReference>
<keyword evidence="3 7" id="KW-0812">Transmembrane</keyword>
<gene>
    <name evidence="9" type="ORF">D9613_008196</name>
</gene>
<evidence type="ECO:0000313" key="10">
    <source>
        <dbReference type="Proteomes" id="UP000521872"/>
    </source>
</evidence>
<dbReference type="InterPro" id="IPR011701">
    <property type="entry name" value="MFS"/>
</dbReference>
<keyword evidence="2" id="KW-0813">Transport</keyword>
<feature type="compositionally biased region" description="Basic and acidic residues" evidence="6">
    <location>
        <begin position="551"/>
        <end position="562"/>
    </location>
</feature>
<feature type="compositionally biased region" description="Polar residues" evidence="6">
    <location>
        <begin position="21"/>
        <end position="30"/>
    </location>
</feature>
<dbReference type="PROSITE" id="PS50850">
    <property type="entry name" value="MFS"/>
    <property type="match status" value="1"/>
</dbReference>
<feature type="transmembrane region" description="Helical" evidence="7">
    <location>
        <begin position="162"/>
        <end position="182"/>
    </location>
</feature>
<evidence type="ECO:0000256" key="1">
    <source>
        <dbReference type="ARBA" id="ARBA00004141"/>
    </source>
</evidence>
<dbReference type="GO" id="GO:0022857">
    <property type="term" value="F:transmembrane transporter activity"/>
    <property type="evidence" value="ECO:0007669"/>
    <property type="project" value="InterPro"/>
</dbReference>
<dbReference type="GO" id="GO:0016020">
    <property type="term" value="C:membrane"/>
    <property type="evidence" value="ECO:0007669"/>
    <property type="project" value="UniProtKB-SubCell"/>
</dbReference>
<dbReference type="EMBL" id="JAACJL010000045">
    <property type="protein sequence ID" value="KAF4613530.1"/>
    <property type="molecule type" value="Genomic_DNA"/>
</dbReference>
<reference evidence="9 10" key="1">
    <citation type="submission" date="2019-12" db="EMBL/GenBank/DDBJ databases">
        <authorList>
            <person name="Floudas D."/>
            <person name="Bentzer J."/>
            <person name="Ahren D."/>
            <person name="Johansson T."/>
            <person name="Persson P."/>
            <person name="Tunlid A."/>
        </authorList>
    </citation>
    <scope>NUCLEOTIDE SEQUENCE [LARGE SCALE GENOMIC DNA]</scope>
    <source>
        <strain evidence="9 10">CBS 102.39</strain>
    </source>
</reference>
<feature type="region of interest" description="Disordered" evidence="6">
    <location>
        <begin position="1"/>
        <end position="52"/>
    </location>
</feature>
<dbReference type="PANTHER" id="PTHR42718">
    <property type="entry name" value="MAJOR FACILITATOR SUPERFAMILY MULTIDRUG TRANSPORTER MFSC"/>
    <property type="match status" value="1"/>
</dbReference>
<feature type="transmembrane region" description="Helical" evidence="7">
    <location>
        <begin position="437"/>
        <end position="463"/>
    </location>
</feature>
<organism evidence="9 10">
    <name type="scientific">Agrocybe pediades</name>
    <dbReference type="NCBI Taxonomy" id="84607"/>
    <lineage>
        <taxon>Eukaryota</taxon>
        <taxon>Fungi</taxon>
        <taxon>Dikarya</taxon>
        <taxon>Basidiomycota</taxon>
        <taxon>Agaricomycotina</taxon>
        <taxon>Agaricomycetes</taxon>
        <taxon>Agaricomycetidae</taxon>
        <taxon>Agaricales</taxon>
        <taxon>Agaricineae</taxon>
        <taxon>Strophariaceae</taxon>
        <taxon>Agrocybe</taxon>
    </lineage>
</organism>
<feature type="domain" description="Major facilitator superfamily (MFS) profile" evidence="8">
    <location>
        <begin position="70"/>
        <end position="548"/>
    </location>
</feature>
<feature type="transmembrane region" description="Helical" evidence="7">
    <location>
        <begin position="410"/>
        <end position="431"/>
    </location>
</feature>
<feature type="transmembrane region" description="Helical" evidence="7">
    <location>
        <begin position="229"/>
        <end position="247"/>
    </location>
</feature>
<proteinExistence type="predicted"/>
<feature type="transmembrane region" description="Helical" evidence="7">
    <location>
        <begin position="194"/>
        <end position="217"/>
    </location>
</feature>
<protein>
    <recommendedName>
        <fullName evidence="8">Major facilitator superfamily (MFS) profile domain-containing protein</fullName>
    </recommendedName>
</protein>
<evidence type="ECO:0000256" key="7">
    <source>
        <dbReference type="SAM" id="Phobius"/>
    </source>
</evidence>
<evidence type="ECO:0000256" key="6">
    <source>
        <dbReference type="SAM" id="MobiDB-lite"/>
    </source>
</evidence>
<feature type="region of interest" description="Disordered" evidence="6">
    <location>
        <begin position="551"/>
        <end position="571"/>
    </location>
</feature>
<feature type="transmembrane region" description="Helical" evidence="7">
    <location>
        <begin position="475"/>
        <end position="498"/>
    </location>
</feature>
<feature type="transmembrane region" description="Helical" evidence="7">
    <location>
        <begin position="259"/>
        <end position="279"/>
    </location>
</feature>
<feature type="transmembrane region" description="Helical" evidence="7">
    <location>
        <begin position="518"/>
        <end position="540"/>
    </location>
</feature>
<feature type="transmembrane region" description="Helical" evidence="7">
    <location>
        <begin position="291"/>
        <end position="311"/>
    </location>
</feature>
<dbReference type="InterPro" id="IPR020846">
    <property type="entry name" value="MFS_dom"/>
</dbReference>
<evidence type="ECO:0000313" key="9">
    <source>
        <dbReference type="EMBL" id="KAF4613530.1"/>
    </source>
</evidence>
<name>A0A8H4VMH8_9AGAR</name>
<dbReference type="Proteomes" id="UP000521872">
    <property type="component" value="Unassembled WGS sequence"/>
</dbReference>
<sequence>MHDDGAIPRRYSNDREDGAYTVTNTRTPSVASKEKSGMTMEKGNSQPEAPSVNHDMHAVKEMSTLRAIGLVTILTLAMLINIANATAVSIALPTISREFDLQPAQVQWIVSAYPLSSGCLLLVCGRLADVYGRKKIFMIGSLWMTIFTMACGFSNNIMTMDILRGFQGVGGALMIPSALGILAHSFPPSRARSLAFATFAAGAPIGSVFGTAVGGVLTEFTAKTWRTSFWLIAGLAACCFVGGQLLIDRDPPTGEKDRRVDWIGAFLVTAGLVLIVFVLSQGELAPKKWGTNYIIALLVVGVLLIAAFLYWQHYLEKIQDNPNAPYSVWTPPPLMRLTIWTRANGRFAATLGIAFTNWSAFLAWSFWVQLYFQDYKGYTPLDSVVKLLPMFVTGLLCNVFVGFMAPYVPIIYLFVIGTGSTTLSCLLFAIINPKVTYWGYAFNSIYLSCVGADFVFASGTLFLSKFALPHEQSVAGALFNTMVQLGTAMGVTVSTVVFNNVGKDIPEGGDTIDKYRAAQWAAFAFGVIATALCIISFRGVGVVGERARKPGDAAHQASENEKGTSSASTTVEDIGGANSHLIVPPPSGGLKADIADQSYLTTTTSATLGTAYASSSANTVAIGQKTVTPSASSDIADLKAKDFESLAESNNGEMKTDVQ</sequence>
<feature type="transmembrane region" description="Helical" evidence="7">
    <location>
        <begin position="387"/>
        <end position="405"/>
    </location>
</feature>
<feature type="transmembrane region" description="Helical" evidence="7">
    <location>
        <begin position="104"/>
        <end position="124"/>
    </location>
</feature>
<dbReference type="InterPro" id="IPR036259">
    <property type="entry name" value="MFS_trans_sf"/>
</dbReference>
<keyword evidence="10" id="KW-1185">Reference proteome</keyword>
<evidence type="ECO:0000259" key="8">
    <source>
        <dbReference type="PROSITE" id="PS50850"/>
    </source>
</evidence>
<accession>A0A8H4VMH8</accession>
<comment type="caution">
    <text evidence="9">The sequence shown here is derived from an EMBL/GenBank/DDBJ whole genome shotgun (WGS) entry which is preliminary data.</text>
</comment>
<keyword evidence="4 7" id="KW-1133">Transmembrane helix</keyword>
<feature type="transmembrane region" description="Helical" evidence="7">
    <location>
        <begin position="345"/>
        <end position="367"/>
    </location>
</feature>
<evidence type="ECO:0000256" key="3">
    <source>
        <dbReference type="ARBA" id="ARBA00022692"/>
    </source>
</evidence>
<keyword evidence="5 7" id="KW-0472">Membrane</keyword>
<comment type="subcellular location">
    <subcellularLocation>
        <location evidence="1">Membrane</location>
        <topology evidence="1">Multi-pass membrane protein</topology>
    </subcellularLocation>
</comment>